<feature type="repeat" description="WD" evidence="3">
    <location>
        <begin position="355"/>
        <end position="385"/>
    </location>
</feature>
<gene>
    <name evidence="5" type="ORF">BD410DRAFT_787576</name>
</gene>
<dbReference type="InterPro" id="IPR015943">
    <property type="entry name" value="WD40/YVTN_repeat-like_dom_sf"/>
</dbReference>
<proteinExistence type="predicted"/>
<keyword evidence="2" id="KW-0677">Repeat</keyword>
<dbReference type="AlphaFoldDB" id="A0A4Y7Q6G6"/>
<dbReference type="Pfam" id="PF00400">
    <property type="entry name" value="WD40"/>
    <property type="match status" value="1"/>
</dbReference>
<evidence type="ECO:0000256" key="2">
    <source>
        <dbReference type="ARBA" id="ARBA00022737"/>
    </source>
</evidence>
<dbReference type="STRING" id="50990.A0A4Y7Q6G6"/>
<evidence type="ECO:0000256" key="1">
    <source>
        <dbReference type="ARBA" id="ARBA00022574"/>
    </source>
</evidence>
<keyword evidence="1 3" id="KW-0853">WD repeat</keyword>
<evidence type="ECO:0000313" key="5">
    <source>
        <dbReference type="EMBL" id="TDL23247.1"/>
    </source>
</evidence>
<dbReference type="InterPro" id="IPR001680">
    <property type="entry name" value="WD40_rpt"/>
</dbReference>
<dbReference type="Gene3D" id="2.130.10.10">
    <property type="entry name" value="YVTN repeat-like/Quinoprotein amine dehydrogenase"/>
    <property type="match status" value="2"/>
</dbReference>
<evidence type="ECO:0000256" key="4">
    <source>
        <dbReference type="SAM" id="MobiDB-lite"/>
    </source>
</evidence>
<dbReference type="Proteomes" id="UP000294933">
    <property type="component" value="Unassembled WGS sequence"/>
</dbReference>
<dbReference type="PROSITE" id="PS50082">
    <property type="entry name" value="WD_REPEATS_2"/>
    <property type="match status" value="1"/>
</dbReference>
<keyword evidence="6" id="KW-1185">Reference proteome</keyword>
<dbReference type="InterPro" id="IPR036322">
    <property type="entry name" value="WD40_repeat_dom_sf"/>
</dbReference>
<organism evidence="5 6">
    <name type="scientific">Rickenella mellea</name>
    <dbReference type="NCBI Taxonomy" id="50990"/>
    <lineage>
        <taxon>Eukaryota</taxon>
        <taxon>Fungi</taxon>
        <taxon>Dikarya</taxon>
        <taxon>Basidiomycota</taxon>
        <taxon>Agaricomycotina</taxon>
        <taxon>Agaricomycetes</taxon>
        <taxon>Hymenochaetales</taxon>
        <taxon>Rickenellaceae</taxon>
        <taxon>Rickenella</taxon>
    </lineage>
</organism>
<accession>A0A4Y7Q6G6</accession>
<dbReference type="SUPFAM" id="SSF50978">
    <property type="entry name" value="WD40 repeat-like"/>
    <property type="match status" value="1"/>
</dbReference>
<dbReference type="PANTHER" id="PTHR44472:SF1">
    <property type="entry name" value="DDB1 AND CUL4 ASSOCIATED FACTOR 4"/>
    <property type="match status" value="1"/>
</dbReference>
<reference evidence="5 6" key="1">
    <citation type="submission" date="2018-06" db="EMBL/GenBank/DDBJ databases">
        <title>A transcriptomic atlas of mushroom development highlights an independent origin of complex multicellularity.</title>
        <authorList>
            <consortium name="DOE Joint Genome Institute"/>
            <person name="Krizsan K."/>
            <person name="Almasi E."/>
            <person name="Merenyi Z."/>
            <person name="Sahu N."/>
            <person name="Viragh M."/>
            <person name="Koszo T."/>
            <person name="Mondo S."/>
            <person name="Kiss B."/>
            <person name="Balint B."/>
            <person name="Kues U."/>
            <person name="Barry K."/>
            <person name="Hegedus J.C."/>
            <person name="Henrissat B."/>
            <person name="Johnson J."/>
            <person name="Lipzen A."/>
            <person name="Ohm R."/>
            <person name="Nagy I."/>
            <person name="Pangilinan J."/>
            <person name="Yan J."/>
            <person name="Xiong Y."/>
            <person name="Grigoriev I.V."/>
            <person name="Hibbett D.S."/>
            <person name="Nagy L.G."/>
        </authorList>
    </citation>
    <scope>NUCLEOTIDE SEQUENCE [LARGE SCALE GENOMIC DNA]</scope>
    <source>
        <strain evidence="5 6">SZMC22713</strain>
    </source>
</reference>
<dbReference type="InterPro" id="IPR052254">
    <property type="entry name" value="CUL4-DDB1_E3_ligase_receptor"/>
</dbReference>
<name>A0A4Y7Q6G6_9AGAM</name>
<dbReference type="PANTHER" id="PTHR44472">
    <property type="entry name" value="DDB1- AND CUL4-ASSOCIATED FACTOR 4-RELATED"/>
    <property type="match status" value="1"/>
</dbReference>
<dbReference type="OrthoDB" id="128867at2759"/>
<dbReference type="EMBL" id="ML170171">
    <property type="protein sequence ID" value="TDL23247.1"/>
    <property type="molecule type" value="Genomic_DNA"/>
</dbReference>
<protein>
    <submittedName>
        <fullName evidence="5">WD40 repeat-like protein</fullName>
    </submittedName>
</protein>
<sequence length="440" mass="49587">MQTLRKESRKIEPRQLPGFYWDADRQRYFPLSSKPKTFTPSQASSQQLQEVDNDDEVPPPKENRKRRRTERTAHGKLERMKMGMNYGARARIAHELSMSCIQSSCRYPCGSAVLWPQGGSITSFCVSDTAEGRHVVTGDSRGWLYSSLHNTENASRSKFHHYGEWLPELNVASEISNVMMDSKRCVATSFGPTSKIIVKDLTSTEIFMLTPGDRIIHDVWSASLFEKSLVLGMRKKAVYIKDFDHLMPVKNIDTQSDVFAVHRQRNSVLCGCRNGSIKLYDLRGGDFGLDLLESKFRQKPTSVNYLNVVRDWQLLASTLRGDLEMFDLRFARHTGTPILTFTGHVNSFTTRLGTAVDPSENFIFAAGQDSRIRAWSLQTGNPLQLCNDLSTAVNIDSTFPAPIRELRVTDDREGMTLWVASGGHLYTFDAGPSQIGAMDI</sequence>
<feature type="compositionally biased region" description="Polar residues" evidence="4">
    <location>
        <begin position="34"/>
        <end position="50"/>
    </location>
</feature>
<feature type="region of interest" description="Disordered" evidence="4">
    <location>
        <begin position="31"/>
        <end position="75"/>
    </location>
</feature>
<dbReference type="GO" id="GO:0080008">
    <property type="term" value="C:Cul4-RING E3 ubiquitin ligase complex"/>
    <property type="evidence" value="ECO:0007669"/>
    <property type="project" value="TreeGrafter"/>
</dbReference>
<dbReference type="VEuPathDB" id="FungiDB:BD410DRAFT_787576"/>
<evidence type="ECO:0000313" key="6">
    <source>
        <dbReference type="Proteomes" id="UP000294933"/>
    </source>
</evidence>
<evidence type="ECO:0000256" key="3">
    <source>
        <dbReference type="PROSITE-ProRule" id="PRU00221"/>
    </source>
</evidence>